<name>A0A090XCZ1_IXORI</name>
<dbReference type="AlphaFoldDB" id="A0A090XCZ1"/>
<dbReference type="EMBL" id="GBIH01001365">
    <property type="protein sequence ID" value="JAC93345.1"/>
    <property type="molecule type" value="mRNA"/>
</dbReference>
<protein>
    <submittedName>
        <fullName evidence="2">Putative secreted protein</fullName>
    </submittedName>
</protein>
<accession>A0A090XCZ1</accession>
<feature type="signal peptide" evidence="1">
    <location>
        <begin position="1"/>
        <end position="19"/>
    </location>
</feature>
<feature type="chain" id="PRO_5001867101" evidence="1">
    <location>
        <begin position="20"/>
        <end position="111"/>
    </location>
</feature>
<keyword evidence="1" id="KW-0732">Signal</keyword>
<organism evidence="2">
    <name type="scientific">Ixodes ricinus</name>
    <name type="common">Common tick</name>
    <name type="synonym">Acarus ricinus</name>
    <dbReference type="NCBI Taxonomy" id="34613"/>
    <lineage>
        <taxon>Eukaryota</taxon>
        <taxon>Metazoa</taxon>
        <taxon>Ecdysozoa</taxon>
        <taxon>Arthropoda</taxon>
        <taxon>Chelicerata</taxon>
        <taxon>Arachnida</taxon>
        <taxon>Acari</taxon>
        <taxon>Parasitiformes</taxon>
        <taxon>Ixodida</taxon>
        <taxon>Ixodoidea</taxon>
        <taxon>Ixodidae</taxon>
        <taxon>Ixodinae</taxon>
        <taxon>Ixodes</taxon>
    </lineage>
</organism>
<evidence type="ECO:0000313" key="2">
    <source>
        <dbReference type="EMBL" id="JAC93345.1"/>
    </source>
</evidence>
<evidence type="ECO:0000256" key="1">
    <source>
        <dbReference type="SAM" id="SignalP"/>
    </source>
</evidence>
<proteinExistence type="evidence at transcript level"/>
<sequence length="111" mass="12380">MRWGLVMVCLHCLCREVCIRPWLPTPEIMMCCFGGLVDHLHSSLFSFFLLQAQVPSRDRCTTFMLSDCACPPALHVAGWSGQLFSSVGLFLTVSTIVRTNLSELTGARLML</sequence>
<reference evidence="2" key="1">
    <citation type="journal article" date="2015" name="PLoS Negl. Trop. Dis.">
        <title>Deep Sequencing Analysis of the Ixodes ricinus Haemocytome.</title>
        <authorList>
            <person name="Kotsyfakis M."/>
            <person name="Kopacek P."/>
            <person name="Franta Z."/>
            <person name="Pedra J.H."/>
            <person name="Ribeiro J.M."/>
        </authorList>
    </citation>
    <scope>NUCLEOTIDE SEQUENCE</scope>
</reference>